<name>A0A834IBB0_RHYFE</name>
<protein>
    <submittedName>
        <fullName evidence="2">Uncharacterized protein</fullName>
    </submittedName>
</protein>
<comment type="caution">
    <text evidence="2">The sequence shown here is derived from an EMBL/GenBank/DDBJ whole genome shotgun (WGS) entry which is preliminary data.</text>
</comment>
<evidence type="ECO:0000256" key="1">
    <source>
        <dbReference type="SAM" id="MobiDB-lite"/>
    </source>
</evidence>
<evidence type="ECO:0000313" key="3">
    <source>
        <dbReference type="Proteomes" id="UP000625711"/>
    </source>
</evidence>
<accession>A0A834IBB0</accession>
<dbReference type="AlphaFoldDB" id="A0A834IBB0"/>
<organism evidence="2 3">
    <name type="scientific">Rhynchophorus ferrugineus</name>
    <name type="common">Red palm weevil</name>
    <name type="synonym">Curculio ferrugineus</name>
    <dbReference type="NCBI Taxonomy" id="354439"/>
    <lineage>
        <taxon>Eukaryota</taxon>
        <taxon>Metazoa</taxon>
        <taxon>Ecdysozoa</taxon>
        <taxon>Arthropoda</taxon>
        <taxon>Hexapoda</taxon>
        <taxon>Insecta</taxon>
        <taxon>Pterygota</taxon>
        <taxon>Neoptera</taxon>
        <taxon>Endopterygota</taxon>
        <taxon>Coleoptera</taxon>
        <taxon>Polyphaga</taxon>
        <taxon>Cucujiformia</taxon>
        <taxon>Curculionidae</taxon>
        <taxon>Dryophthorinae</taxon>
        <taxon>Rhynchophorus</taxon>
    </lineage>
</organism>
<evidence type="ECO:0000313" key="2">
    <source>
        <dbReference type="EMBL" id="KAF7274853.1"/>
    </source>
</evidence>
<gene>
    <name evidence="2" type="ORF">GWI33_012483</name>
</gene>
<proteinExistence type="predicted"/>
<reference evidence="2" key="1">
    <citation type="submission" date="2020-08" db="EMBL/GenBank/DDBJ databases">
        <title>Genome sequencing and assembly of the red palm weevil Rhynchophorus ferrugineus.</title>
        <authorList>
            <person name="Dias G.B."/>
            <person name="Bergman C.M."/>
            <person name="Manee M."/>
        </authorList>
    </citation>
    <scope>NUCLEOTIDE SEQUENCE</scope>
    <source>
        <strain evidence="2">AA-2017</strain>
        <tissue evidence="2">Whole larva</tissue>
    </source>
</reference>
<keyword evidence="3" id="KW-1185">Reference proteome</keyword>
<dbReference type="EMBL" id="JAACXV010011991">
    <property type="protein sequence ID" value="KAF7274853.1"/>
    <property type="molecule type" value="Genomic_DNA"/>
</dbReference>
<dbReference type="Gene3D" id="1.20.5.500">
    <property type="entry name" value="Single helix bin"/>
    <property type="match status" value="1"/>
</dbReference>
<sequence>MSKSTIRTGTMLTNIWRISRPSRSSEQGFYGLDDDAFKKRGQAFENEYIRRQTNELLTQIRKRIETENRQKIKEQLQREKSRLEDNLKELDGKEDDKDNKE</sequence>
<dbReference type="Proteomes" id="UP000625711">
    <property type="component" value="Unassembled WGS sequence"/>
</dbReference>
<dbReference type="OrthoDB" id="6783890at2759"/>
<feature type="region of interest" description="Disordered" evidence="1">
    <location>
        <begin position="76"/>
        <end position="101"/>
    </location>
</feature>